<gene>
    <name evidence="2" type="ORF">KYK14_11875</name>
</gene>
<protein>
    <recommendedName>
        <fullName evidence="4">DUF4349 domain-containing protein</fullName>
    </recommendedName>
</protein>
<evidence type="ECO:0008006" key="4">
    <source>
        <dbReference type="Google" id="ProtNLM"/>
    </source>
</evidence>
<comment type="caution">
    <text evidence="2">The sequence shown here is derived from an EMBL/GenBank/DDBJ whole genome shotgun (WGS) entry which is preliminary data.</text>
</comment>
<proteinExistence type="predicted"/>
<feature type="signal peptide" evidence="1">
    <location>
        <begin position="1"/>
        <end position="20"/>
    </location>
</feature>
<organism evidence="2 3">
    <name type="scientific">Hymenobacter profundi</name>
    <dbReference type="NCBI Taxonomy" id="1982110"/>
    <lineage>
        <taxon>Bacteria</taxon>
        <taxon>Pseudomonadati</taxon>
        <taxon>Bacteroidota</taxon>
        <taxon>Cytophagia</taxon>
        <taxon>Cytophagales</taxon>
        <taxon>Hymenobacteraceae</taxon>
        <taxon>Hymenobacter</taxon>
    </lineage>
</organism>
<feature type="chain" id="PRO_5046154801" description="DUF4349 domain-containing protein" evidence="1">
    <location>
        <begin position="21"/>
        <end position="174"/>
    </location>
</feature>
<dbReference type="Proteomes" id="UP000826188">
    <property type="component" value="Unassembled WGS sequence"/>
</dbReference>
<reference evidence="2 3" key="1">
    <citation type="submission" date="2021-07" db="EMBL/GenBank/DDBJ databases">
        <title>Hymenobacter profundi sp. nov., isolated from deep-sea water.</title>
        <authorList>
            <person name="Kim M.K."/>
        </authorList>
    </citation>
    <scope>NUCLEOTIDE SEQUENCE [LARGE SCALE GENOMIC DNA]</scope>
    <source>
        <strain evidence="2 3">M2</strain>
    </source>
</reference>
<name>A0ABS6X2N8_9BACT</name>
<dbReference type="RefSeq" id="WP_219159047.1">
    <property type="nucleotide sequence ID" value="NZ_JAHWGL010000045.1"/>
</dbReference>
<evidence type="ECO:0000256" key="1">
    <source>
        <dbReference type="SAM" id="SignalP"/>
    </source>
</evidence>
<evidence type="ECO:0000313" key="3">
    <source>
        <dbReference type="Proteomes" id="UP000826188"/>
    </source>
</evidence>
<sequence length="174" mass="19553">MSFFSRFVGLLVVLLFLSQAACTAQRVQYMQLFYYGPQATTGSPIMRFSPAFKGKTAVYPTVQDEYMKQTDLMNNILSFGTITTTGTAEVTTEEGTYIDGKLQTEAQLKQRSEKATAEDRARLKKYMSMLDKHVDNITTELSKALNSAADDGWEVVQMASLEKSGVIYLLQRRK</sequence>
<dbReference type="EMBL" id="JAHWGL010000045">
    <property type="protein sequence ID" value="MBW3129254.1"/>
    <property type="molecule type" value="Genomic_DNA"/>
</dbReference>
<evidence type="ECO:0000313" key="2">
    <source>
        <dbReference type="EMBL" id="MBW3129254.1"/>
    </source>
</evidence>
<keyword evidence="1" id="KW-0732">Signal</keyword>
<accession>A0ABS6X2N8</accession>
<keyword evidence="3" id="KW-1185">Reference proteome</keyword>